<dbReference type="RefSeq" id="WP_093154811.1">
    <property type="nucleotide sequence ID" value="NZ_FNBW01000037.1"/>
</dbReference>
<dbReference type="AlphaFoldDB" id="A0A8G2BMW7"/>
<comment type="caution">
    <text evidence="1">The sequence shown here is derived from an EMBL/GenBank/DDBJ whole genome shotgun (WGS) entry which is preliminary data.</text>
</comment>
<evidence type="ECO:0000313" key="2">
    <source>
        <dbReference type="Proteomes" id="UP000198615"/>
    </source>
</evidence>
<proteinExistence type="predicted"/>
<organism evidence="1 2">
    <name type="scientific">Thalassobaculum litoreum DSM 18839</name>
    <dbReference type="NCBI Taxonomy" id="1123362"/>
    <lineage>
        <taxon>Bacteria</taxon>
        <taxon>Pseudomonadati</taxon>
        <taxon>Pseudomonadota</taxon>
        <taxon>Alphaproteobacteria</taxon>
        <taxon>Rhodospirillales</taxon>
        <taxon>Thalassobaculaceae</taxon>
        <taxon>Thalassobaculum</taxon>
    </lineage>
</organism>
<keyword evidence="2" id="KW-1185">Reference proteome</keyword>
<dbReference type="Proteomes" id="UP000198615">
    <property type="component" value="Unassembled WGS sequence"/>
</dbReference>
<dbReference type="EMBL" id="FNBW01000037">
    <property type="protein sequence ID" value="SDG61541.1"/>
    <property type="molecule type" value="Genomic_DNA"/>
</dbReference>
<gene>
    <name evidence="1" type="ORF">SAMN05660686_05026</name>
</gene>
<name>A0A8G2BMW7_9PROT</name>
<sequence>MIADKIESVIERWFQEMQETGTFSYITFTRGIDELHDAARMARRLEAKPVPRRQRVVASTDPADPVVDLASFRGRAKQPTSGAGL</sequence>
<accession>A0A8G2BMW7</accession>
<reference evidence="1 2" key="1">
    <citation type="submission" date="2016-10" db="EMBL/GenBank/DDBJ databases">
        <authorList>
            <person name="Varghese N."/>
            <person name="Submissions S."/>
        </authorList>
    </citation>
    <scope>NUCLEOTIDE SEQUENCE [LARGE SCALE GENOMIC DNA]</scope>
    <source>
        <strain evidence="1 2">DSM 18839</strain>
    </source>
</reference>
<protein>
    <submittedName>
        <fullName evidence="1">Uncharacterized protein</fullName>
    </submittedName>
</protein>
<evidence type="ECO:0000313" key="1">
    <source>
        <dbReference type="EMBL" id="SDG61541.1"/>
    </source>
</evidence>